<gene>
    <name evidence="2" type="ORF">PAXINDRAFT_87666</name>
</gene>
<dbReference type="AlphaFoldDB" id="A0A0C9TQ52"/>
<accession>A0A0C9TQ52</accession>
<reference evidence="3" key="2">
    <citation type="submission" date="2015-01" db="EMBL/GenBank/DDBJ databases">
        <title>Evolutionary Origins and Diversification of the Mycorrhizal Mutualists.</title>
        <authorList>
            <consortium name="DOE Joint Genome Institute"/>
            <consortium name="Mycorrhizal Genomics Consortium"/>
            <person name="Kohler A."/>
            <person name="Kuo A."/>
            <person name="Nagy L.G."/>
            <person name="Floudas D."/>
            <person name="Copeland A."/>
            <person name="Barry K.W."/>
            <person name="Cichocki N."/>
            <person name="Veneault-Fourrey C."/>
            <person name="LaButti K."/>
            <person name="Lindquist E.A."/>
            <person name="Lipzen A."/>
            <person name="Lundell T."/>
            <person name="Morin E."/>
            <person name="Murat C."/>
            <person name="Riley R."/>
            <person name="Ohm R."/>
            <person name="Sun H."/>
            <person name="Tunlid A."/>
            <person name="Henrissat B."/>
            <person name="Grigoriev I.V."/>
            <person name="Hibbett D.S."/>
            <person name="Martin F."/>
        </authorList>
    </citation>
    <scope>NUCLEOTIDE SEQUENCE [LARGE SCALE GENOMIC DNA]</scope>
    <source>
        <strain evidence="3">ATCC 200175</strain>
    </source>
</reference>
<dbReference type="EMBL" id="KN819479">
    <property type="protein sequence ID" value="KIJ09291.1"/>
    <property type="molecule type" value="Genomic_DNA"/>
</dbReference>
<protein>
    <submittedName>
        <fullName evidence="2">Unplaced genomic scaffold PAXINscaffold_157, whole genome shotgun sequence</fullName>
    </submittedName>
</protein>
<name>A0A0C9TQ52_PAXIN</name>
<feature type="non-terminal residue" evidence="2">
    <location>
        <position position="115"/>
    </location>
</feature>
<reference evidence="2 3" key="1">
    <citation type="submission" date="2014-06" db="EMBL/GenBank/DDBJ databases">
        <authorList>
            <consortium name="DOE Joint Genome Institute"/>
            <person name="Kuo A."/>
            <person name="Kohler A."/>
            <person name="Nagy L.G."/>
            <person name="Floudas D."/>
            <person name="Copeland A."/>
            <person name="Barry K.W."/>
            <person name="Cichocki N."/>
            <person name="Veneault-Fourrey C."/>
            <person name="LaButti K."/>
            <person name="Lindquist E.A."/>
            <person name="Lipzen A."/>
            <person name="Lundell T."/>
            <person name="Morin E."/>
            <person name="Murat C."/>
            <person name="Sun H."/>
            <person name="Tunlid A."/>
            <person name="Henrissat B."/>
            <person name="Grigoriev I.V."/>
            <person name="Hibbett D.S."/>
            <person name="Martin F."/>
            <person name="Nordberg H.P."/>
            <person name="Cantor M.N."/>
            <person name="Hua S.X."/>
        </authorList>
    </citation>
    <scope>NUCLEOTIDE SEQUENCE [LARGE SCALE GENOMIC DNA]</scope>
    <source>
        <strain evidence="2 3">ATCC 200175</strain>
    </source>
</reference>
<keyword evidence="3" id="KW-1185">Reference proteome</keyword>
<dbReference type="OrthoDB" id="3265985at2759"/>
<dbReference type="Proteomes" id="UP000053647">
    <property type="component" value="Unassembled WGS sequence"/>
</dbReference>
<organism evidence="2 3">
    <name type="scientific">Paxillus involutus ATCC 200175</name>
    <dbReference type="NCBI Taxonomy" id="664439"/>
    <lineage>
        <taxon>Eukaryota</taxon>
        <taxon>Fungi</taxon>
        <taxon>Dikarya</taxon>
        <taxon>Basidiomycota</taxon>
        <taxon>Agaricomycotina</taxon>
        <taxon>Agaricomycetes</taxon>
        <taxon>Agaricomycetidae</taxon>
        <taxon>Boletales</taxon>
        <taxon>Paxilineae</taxon>
        <taxon>Paxillaceae</taxon>
        <taxon>Paxillus</taxon>
    </lineage>
</organism>
<proteinExistence type="predicted"/>
<feature type="region of interest" description="Disordered" evidence="1">
    <location>
        <begin position="32"/>
        <end position="115"/>
    </location>
</feature>
<evidence type="ECO:0000256" key="1">
    <source>
        <dbReference type="SAM" id="MobiDB-lite"/>
    </source>
</evidence>
<sequence length="115" mass="12339">MPALSTRTTAIPLAAGIPIPLTQSIPTLVPIPCQASPPTGTRPIMHRRKKAKTQSAPIEREDDEATQDALRPVQATDDALGLYNDPDAGDDVHNDPLLHTQSNIQDSDSETRPPS</sequence>
<dbReference type="HOGENOM" id="CLU_2114729_0_0_1"/>
<evidence type="ECO:0000313" key="2">
    <source>
        <dbReference type="EMBL" id="KIJ09291.1"/>
    </source>
</evidence>
<evidence type="ECO:0000313" key="3">
    <source>
        <dbReference type="Proteomes" id="UP000053647"/>
    </source>
</evidence>